<dbReference type="Pfam" id="PF13532">
    <property type="entry name" value="2OG-FeII_Oxy_2"/>
    <property type="match status" value="1"/>
</dbReference>
<feature type="binding site" evidence="1">
    <location>
        <position position="188"/>
    </location>
    <ligand>
        <name>substrate</name>
    </ligand>
</feature>
<comment type="caution">
    <text evidence="4">The sequence shown here is derived from an EMBL/GenBank/DDBJ whole genome shotgun (WGS) entry which is preliminary data.</text>
</comment>
<evidence type="ECO:0000313" key="4">
    <source>
        <dbReference type="EMBL" id="GMI47210.1"/>
    </source>
</evidence>
<proteinExistence type="predicted"/>
<feature type="binding site" evidence="1">
    <location>
        <begin position="126"/>
        <end position="128"/>
    </location>
    <ligand>
        <name>substrate</name>
    </ligand>
</feature>
<dbReference type="PANTHER" id="PTHR31573">
    <property type="entry name" value="ALPHA-KETOGLUTARATE-DEPENDENT DIOXYGENASE ALKB HOMOLOG 2"/>
    <property type="match status" value="1"/>
</dbReference>
<protein>
    <recommendedName>
        <fullName evidence="3">Alpha-ketoglutarate-dependent dioxygenase AlkB-like domain-containing protein</fullName>
    </recommendedName>
</protein>
<dbReference type="GO" id="GO:0006307">
    <property type="term" value="P:DNA alkylation repair"/>
    <property type="evidence" value="ECO:0007669"/>
    <property type="project" value="TreeGrafter"/>
</dbReference>
<sequence length="246" mass="27205">MNSAALNKCEICDSTKEIRASGGNTSGSPRGLPLTEGSISKKVKRQTNTFAEELNEKLGGEVIYLTDDAESWVIIKKKFDMPPSREAFNSAWSSHPPSYHKLKVFGREVFENRWSQHWSSSHGEGYSYSGSRAIALCYKDKSIAGAEVVEELTSRCNDLVGRADRPCYNACLQNWYEPEHTIGLHADDEKQMDPSLPIFSLSWGGTRRFVLRPKDKDKHGGGGVRELFLDNGSLLVMGGTGASIGR</sequence>
<evidence type="ECO:0000313" key="5">
    <source>
        <dbReference type="Proteomes" id="UP001165065"/>
    </source>
</evidence>
<feature type="binding site" evidence="1">
    <location>
        <position position="174"/>
    </location>
    <ligand>
        <name>substrate</name>
    </ligand>
</feature>
<accession>A0A9W7GKX0</accession>
<reference evidence="5" key="1">
    <citation type="journal article" date="2023" name="Commun. Biol.">
        <title>Genome analysis of Parmales, the sister group of diatoms, reveals the evolutionary specialization of diatoms from phago-mixotrophs to photoautotrophs.</title>
        <authorList>
            <person name="Ban H."/>
            <person name="Sato S."/>
            <person name="Yoshikawa S."/>
            <person name="Yamada K."/>
            <person name="Nakamura Y."/>
            <person name="Ichinomiya M."/>
            <person name="Sato N."/>
            <person name="Blanc-Mathieu R."/>
            <person name="Endo H."/>
            <person name="Kuwata A."/>
            <person name="Ogata H."/>
        </authorList>
    </citation>
    <scope>NUCLEOTIDE SEQUENCE [LARGE SCALE GENOMIC DNA]</scope>
</reference>
<name>A0A9W7GKX0_9STRA</name>
<evidence type="ECO:0000259" key="3">
    <source>
        <dbReference type="Pfam" id="PF13532"/>
    </source>
</evidence>
<organism evidence="4 5">
    <name type="scientific">Triparma columacea</name>
    <dbReference type="NCBI Taxonomy" id="722753"/>
    <lineage>
        <taxon>Eukaryota</taxon>
        <taxon>Sar</taxon>
        <taxon>Stramenopiles</taxon>
        <taxon>Ochrophyta</taxon>
        <taxon>Bolidophyceae</taxon>
        <taxon>Parmales</taxon>
        <taxon>Triparmaceae</taxon>
        <taxon>Triparma</taxon>
    </lineage>
</organism>
<feature type="binding site" evidence="1">
    <location>
        <position position="176"/>
    </location>
    <ligand>
        <name>2-oxoglutarate</name>
        <dbReference type="ChEBI" id="CHEBI:16810"/>
    </ligand>
</feature>
<dbReference type="InterPro" id="IPR037151">
    <property type="entry name" value="AlkB-like_sf"/>
</dbReference>
<gene>
    <name evidence="4" type="ORF">TrCOL_g5665</name>
</gene>
<dbReference type="PANTHER" id="PTHR31573:SF1">
    <property type="entry name" value="DNA OXIDATIVE DEMETHYLASE ALKBH2"/>
    <property type="match status" value="1"/>
</dbReference>
<dbReference type="SUPFAM" id="SSF51197">
    <property type="entry name" value="Clavaminate synthase-like"/>
    <property type="match status" value="1"/>
</dbReference>
<dbReference type="GO" id="GO:0051747">
    <property type="term" value="F:cytosine C-5 DNA demethylase activity"/>
    <property type="evidence" value="ECO:0007669"/>
    <property type="project" value="TreeGrafter"/>
</dbReference>
<keyword evidence="5" id="KW-1185">Reference proteome</keyword>
<dbReference type="Proteomes" id="UP001165065">
    <property type="component" value="Unassembled WGS sequence"/>
</dbReference>
<feature type="region of interest" description="Disordered" evidence="2">
    <location>
        <begin position="18"/>
        <end position="39"/>
    </location>
</feature>
<evidence type="ECO:0000256" key="2">
    <source>
        <dbReference type="SAM" id="MobiDB-lite"/>
    </source>
</evidence>
<dbReference type="GO" id="GO:0008198">
    <property type="term" value="F:ferrous iron binding"/>
    <property type="evidence" value="ECO:0007669"/>
    <property type="project" value="TreeGrafter"/>
</dbReference>
<dbReference type="InterPro" id="IPR032852">
    <property type="entry name" value="ALKBH2"/>
</dbReference>
<feature type="domain" description="Alpha-ketoglutarate-dependent dioxygenase AlkB-like" evidence="3">
    <location>
        <begin position="94"/>
        <end position="240"/>
    </location>
</feature>
<feature type="binding site" evidence="1">
    <location>
        <begin position="105"/>
        <end position="107"/>
    </location>
    <ligand>
        <name>substrate</name>
    </ligand>
</feature>
<dbReference type="InterPro" id="IPR027450">
    <property type="entry name" value="AlkB-like"/>
</dbReference>
<dbReference type="AlphaFoldDB" id="A0A9W7GKX0"/>
<evidence type="ECO:0000256" key="1">
    <source>
        <dbReference type="PIRSR" id="PIRSR632852-1"/>
    </source>
</evidence>
<dbReference type="EMBL" id="BRYA01000334">
    <property type="protein sequence ID" value="GMI47210.1"/>
    <property type="molecule type" value="Genomic_DNA"/>
</dbReference>
<dbReference type="OrthoDB" id="545910at2759"/>
<dbReference type="Gene3D" id="2.60.120.590">
    <property type="entry name" value="Alpha-ketoglutarate-dependent dioxygenase AlkB-like"/>
    <property type="match status" value="1"/>
</dbReference>
<feature type="binding site" evidence="1">
    <location>
        <position position="185"/>
    </location>
    <ligand>
        <name>2-oxoglutarate</name>
        <dbReference type="ChEBI" id="CHEBI:16810"/>
    </ligand>
</feature>
<dbReference type="GO" id="GO:0035516">
    <property type="term" value="F:broad specificity oxidative DNA demethylase activity"/>
    <property type="evidence" value="ECO:0007669"/>
    <property type="project" value="TreeGrafter"/>
</dbReference>